<keyword evidence="8 13" id="KW-0653">Protein transport</keyword>
<evidence type="ECO:0000256" key="3">
    <source>
        <dbReference type="ARBA" id="ARBA00011775"/>
    </source>
</evidence>
<gene>
    <name evidence="17" type="primary">CopG</name>
    <name evidence="17" type="ORF">OSTLU_119532</name>
</gene>
<feature type="domain" description="Clathrin/coatomer adaptor adaptin-like N-terminal" evidence="14">
    <location>
        <begin position="28"/>
        <end position="542"/>
    </location>
</feature>
<dbReference type="GO" id="GO:0006886">
    <property type="term" value="P:intracellular protein transport"/>
    <property type="evidence" value="ECO:0007669"/>
    <property type="project" value="InterPro"/>
</dbReference>
<dbReference type="InterPro" id="IPR011989">
    <property type="entry name" value="ARM-like"/>
</dbReference>
<evidence type="ECO:0000256" key="5">
    <source>
        <dbReference type="ARBA" id="ARBA00022490"/>
    </source>
</evidence>
<evidence type="ECO:0000256" key="9">
    <source>
        <dbReference type="ARBA" id="ARBA00023034"/>
    </source>
</evidence>
<accession>A4RSY5</accession>
<dbReference type="FunFam" id="1.25.10.10:FF:000382">
    <property type="entry name" value="Coatomer subunit gamma"/>
    <property type="match status" value="1"/>
</dbReference>
<name>A4RSY5_OSTLU</name>
<dbReference type="Gene3D" id="2.60.40.1480">
    <property type="entry name" value="Coatomer, gamma subunit, appendage domain"/>
    <property type="match status" value="1"/>
</dbReference>
<keyword evidence="11 13" id="KW-0968">Cytoplasmic vesicle</keyword>
<dbReference type="STRING" id="436017.A4RSY5"/>
<dbReference type="Proteomes" id="UP000001568">
    <property type="component" value="Chromosome 2"/>
</dbReference>
<dbReference type="InterPro" id="IPR017106">
    <property type="entry name" value="Coatomer_gsu"/>
</dbReference>
<dbReference type="GO" id="GO:0006888">
    <property type="term" value="P:endoplasmic reticulum to Golgi vesicle-mediated transport"/>
    <property type="evidence" value="ECO:0007669"/>
    <property type="project" value="TreeGrafter"/>
</dbReference>
<evidence type="ECO:0000256" key="12">
    <source>
        <dbReference type="ARBA" id="ARBA00025536"/>
    </source>
</evidence>
<evidence type="ECO:0000259" key="16">
    <source>
        <dbReference type="Pfam" id="PF16381"/>
    </source>
</evidence>
<comment type="similarity">
    <text evidence="2 13">Belongs to the COPG family.</text>
</comment>
<evidence type="ECO:0000256" key="7">
    <source>
        <dbReference type="ARBA" id="ARBA00022892"/>
    </source>
</evidence>
<keyword evidence="4 13" id="KW-0813">Transport</keyword>
<dbReference type="Gramene" id="ABO94458">
    <property type="protein sequence ID" value="ABO94458"/>
    <property type="gene ID" value="OSTLU_119532"/>
</dbReference>
<dbReference type="AlphaFoldDB" id="A4RSY5"/>
<dbReference type="OMA" id="RTIVECM"/>
<keyword evidence="6" id="KW-0677">Repeat</keyword>
<evidence type="ECO:0000313" key="17">
    <source>
        <dbReference type="EMBL" id="ABO94458.1"/>
    </source>
</evidence>
<dbReference type="OrthoDB" id="1074925at2759"/>
<feature type="domain" description="Coatomer subunit gamma C-terminal" evidence="16">
    <location>
        <begin position="753"/>
        <end position="866"/>
    </location>
</feature>
<keyword evidence="5 13" id="KW-0963">Cytoplasm</keyword>
<dbReference type="InterPro" id="IPR012295">
    <property type="entry name" value="TBP_dom_sf"/>
</dbReference>
<dbReference type="SUPFAM" id="SSF48371">
    <property type="entry name" value="ARM repeat"/>
    <property type="match status" value="1"/>
</dbReference>
<evidence type="ECO:0000256" key="1">
    <source>
        <dbReference type="ARBA" id="ARBA00004255"/>
    </source>
</evidence>
<dbReference type="Pfam" id="PF01602">
    <property type="entry name" value="Adaptin_N"/>
    <property type="match status" value="1"/>
</dbReference>
<dbReference type="Gene3D" id="1.25.10.10">
    <property type="entry name" value="Leucine-rich Repeat Variant"/>
    <property type="match status" value="1"/>
</dbReference>
<dbReference type="KEGG" id="olu:OSTLU_119532"/>
<dbReference type="PANTHER" id="PTHR10261:SF0">
    <property type="entry name" value="COATOMER SUBUNIT GAMMA-2"/>
    <property type="match status" value="1"/>
</dbReference>
<comment type="subcellular location">
    <subcellularLocation>
        <location evidence="13">Cytoplasm</location>
    </subcellularLocation>
    <subcellularLocation>
        <location evidence="1 13">Golgi apparatus membrane</location>
        <topology evidence="1 13">Peripheral membrane protein</topology>
        <orientation evidence="1 13">Cytoplasmic side</orientation>
    </subcellularLocation>
    <subcellularLocation>
        <location evidence="13">Cytoplasmic vesicle</location>
        <location evidence="13">COPI-coated vesicle membrane</location>
        <topology evidence="13">Peripheral membrane protein</topology>
        <orientation evidence="13">Cytoplasmic side</orientation>
    </subcellularLocation>
</comment>
<dbReference type="Pfam" id="PF08752">
    <property type="entry name" value="COP-gamma_platf"/>
    <property type="match status" value="1"/>
</dbReference>
<dbReference type="InterPro" id="IPR013040">
    <property type="entry name" value="Coatomer_gsu_app_Ig-like_dom"/>
</dbReference>
<proteinExistence type="inferred from homology"/>
<dbReference type="SUPFAM" id="SSF49348">
    <property type="entry name" value="Clathrin adaptor appendage domain"/>
    <property type="match status" value="1"/>
</dbReference>
<dbReference type="EMBL" id="CP000582">
    <property type="protein sequence ID" value="ABO94458.1"/>
    <property type="molecule type" value="Genomic_DNA"/>
</dbReference>
<evidence type="ECO:0000256" key="4">
    <source>
        <dbReference type="ARBA" id="ARBA00022448"/>
    </source>
</evidence>
<feature type="domain" description="Coatomer gamma subunit appendage Ig-like subdomain" evidence="15">
    <location>
        <begin position="608"/>
        <end position="750"/>
    </location>
</feature>
<dbReference type="GO" id="GO:0009306">
    <property type="term" value="P:protein secretion"/>
    <property type="evidence" value="ECO:0007669"/>
    <property type="project" value="TreeGrafter"/>
</dbReference>
<dbReference type="Gene3D" id="3.30.310.10">
    <property type="entry name" value="TATA-Binding Protein"/>
    <property type="match status" value="1"/>
</dbReference>
<dbReference type="InterPro" id="IPR002553">
    <property type="entry name" value="Clathrin/coatomer_adapt-like_N"/>
</dbReference>
<evidence type="ECO:0000256" key="11">
    <source>
        <dbReference type="ARBA" id="ARBA00023329"/>
    </source>
</evidence>
<dbReference type="GO" id="GO:0030126">
    <property type="term" value="C:COPI vesicle coat"/>
    <property type="evidence" value="ECO:0007669"/>
    <property type="project" value="InterPro"/>
</dbReference>
<dbReference type="InterPro" id="IPR032154">
    <property type="entry name" value="Coatomer_g_Cpla"/>
</dbReference>
<dbReference type="GeneID" id="5000385"/>
<dbReference type="RefSeq" id="XP_001416165.1">
    <property type="nucleotide sequence ID" value="XM_001416128.1"/>
</dbReference>
<keyword evidence="9 13" id="KW-0333">Golgi apparatus</keyword>
<dbReference type="InterPro" id="IPR037067">
    <property type="entry name" value="Coatomer_gsu_app_sf"/>
</dbReference>
<dbReference type="HOGENOM" id="CLU_010353_2_0_1"/>
<protein>
    <recommendedName>
        <fullName evidence="13">Coatomer subunit gamma</fullName>
    </recommendedName>
</protein>
<dbReference type="eggNOG" id="KOG1078">
    <property type="taxonomic scope" value="Eukaryota"/>
</dbReference>
<dbReference type="GO" id="GO:0005783">
    <property type="term" value="C:endoplasmic reticulum"/>
    <property type="evidence" value="ECO:0007669"/>
    <property type="project" value="TreeGrafter"/>
</dbReference>
<organism evidence="17 18">
    <name type="scientific">Ostreococcus lucimarinus (strain CCE9901)</name>
    <dbReference type="NCBI Taxonomy" id="436017"/>
    <lineage>
        <taxon>Eukaryota</taxon>
        <taxon>Viridiplantae</taxon>
        <taxon>Chlorophyta</taxon>
        <taxon>Mamiellophyceae</taxon>
        <taxon>Mamiellales</taxon>
        <taxon>Bathycoccaceae</taxon>
        <taxon>Ostreococcus</taxon>
    </lineage>
</organism>
<evidence type="ECO:0000256" key="6">
    <source>
        <dbReference type="ARBA" id="ARBA00022737"/>
    </source>
</evidence>
<evidence type="ECO:0000256" key="8">
    <source>
        <dbReference type="ARBA" id="ARBA00022927"/>
    </source>
</evidence>
<dbReference type="SUPFAM" id="SSF55711">
    <property type="entry name" value="Subdomain of clathrin and coatomer appendage domain"/>
    <property type="match status" value="1"/>
</dbReference>
<evidence type="ECO:0000256" key="2">
    <source>
        <dbReference type="ARBA" id="ARBA00010720"/>
    </source>
</evidence>
<keyword evidence="18" id="KW-1185">Reference proteome</keyword>
<sequence length="868" mass="97053">MTSPIADFNRKRDEDSVEELSPFWGIEKGIVLQEARCFNDPQLDARKCQQVITKLLYLHVQGEFFTKTEITEIFFSVTKLFQSKNNNLRRMLYLIIKEICPTSDEVIIVTSSLMKDMNSKVDLYRANAIRVLCCIADSAILGQIERYLKQAIVDRSDAVSSAALISATHLSLADVDIVRRWSSEIQEAVNSSSPEVQFHALGLLYEIRKFDRLSINKLVAQLTRTQLRSPLAQCLLIRYVSEVIKDSAEDTVAPLHTFLQSCMRHKSEIVVFESIRAITSQHDLEAHQLVSVVNVLQLLLSSPKPSSRFAAMRVINKLAFLFPDLISNCNADIENLISDENKSIATLAITTLLKTGGDAAVERLLARIHSFMSEIQDEFKIMIIEAVRITCIRCAHKYRILLSFLSTYLREEGGFEYKQSIVRSIVQLFNAIPEAKELSLSYLSEFIEDCEYTQLSCEVLYLLGKETPYTTDPGKYLRYIYNRVILENPSIRAASISAMASIAVHCEMLKGRVLVLLRRCLFDSDDEVRDRACASIALLEKASAQKAGSLTTHTTEAFENVLLKYCQSNSDEPIDLQTIVTSSSANSESTNSASVLEQEHVISDISYSNIASVPYFATCGDVFKSSMKIDLTEDETEYKISCVKHIFDSHIVFEFICSNTIKEQALTNVTVAMEALGTSGLLEPTVLPLNVMPLTSYGSTFVVFDHEVGTQVEERFACTLKFVSKEIDPITGALEDDGYEDEYSIEDVELLATDFMRSARVQEFSQVWSESESYVENTFSNIVLPHDTVEKSVSHFSSLLGFSPCIGKTVTRNATLHTACFAAELSTGEHVLIKIALSMESQSSVTATVTCRAPQAQLCNQVLSVITC</sequence>
<keyword evidence="10 13" id="KW-0472">Membrane</keyword>
<evidence type="ECO:0000256" key="10">
    <source>
        <dbReference type="ARBA" id="ARBA00023136"/>
    </source>
</evidence>
<dbReference type="GO" id="GO:0006891">
    <property type="term" value="P:intra-Golgi vesicle-mediated transport"/>
    <property type="evidence" value="ECO:0007669"/>
    <property type="project" value="TreeGrafter"/>
</dbReference>
<comment type="subunit">
    <text evidence="3">Oligomeric complex that consists of at least the alpha, beta, beta', gamma, delta, epsilon and zeta subunits.</text>
</comment>
<keyword evidence="7 13" id="KW-0931">ER-Golgi transport</keyword>
<dbReference type="InterPro" id="IPR013041">
    <property type="entry name" value="Clathrin_app_Ig-like_sf"/>
</dbReference>
<evidence type="ECO:0000259" key="14">
    <source>
        <dbReference type="Pfam" id="PF01602"/>
    </source>
</evidence>
<dbReference type="GO" id="GO:0000139">
    <property type="term" value="C:Golgi membrane"/>
    <property type="evidence" value="ECO:0007669"/>
    <property type="project" value="UniProtKB-SubCell"/>
</dbReference>
<evidence type="ECO:0000256" key="13">
    <source>
        <dbReference type="PIRNR" id="PIRNR037093"/>
    </source>
</evidence>
<dbReference type="GO" id="GO:0005793">
    <property type="term" value="C:endoplasmic reticulum-Golgi intermediate compartment"/>
    <property type="evidence" value="ECO:0007669"/>
    <property type="project" value="TreeGrafter"/>
</dbReference>
<dbReference type="InterPro" id="IPR009028">
    <property type="entry name" value="Coatomer/calthrin_app_sub_C"/>
</dbReference>
<evidence type="ECO:0000259" key="15">
    <source>
        <dbReference type="Pfam" id="PF08752"/>
    </source>
</evidence>
<dbReference type="Pfam" id="PF16381">
    <property type="entry name" value="Coatomer_g_Cpla"/>
    <property type="match status" value="1"/>
</dbReference>
<reference evidence="17 18" key="1">
    <citation type="journal article" date="2007" name="Proc. Natl. Acad. Sci. U.S.A.">
        <title>The tiny eukaryote Ostreococcus provides genomic insights into the paradox of plankton speciation.</title>
        <authorList>
            <person name="Palenik B."/>
            <person name="Grimwood J."/>
            <person name="Aerts A."/>
            <person name="Rouze P."/>
            <person name="Salamov A."/>
            <person name="Putnam N."/>
            <person name="Dupont C."/>
            <person name="Jorgensen R."/>
            <person name="Derelle E."/>
            <person name="Rombauts S."/>
            <person name="Zhou K."/>
            <person name="Otillar R."/>
            <person name="Merchant S.S."/>
            <person name="Podell S."/>
            <person name="Gaasterland T."/>
            <person name="Napoli C."/>
            <person name="Gendler K."/>
            <person name="Manuell A."/>
            <person name="Tai V."/>
            <person name="Vallon O."/>
            <person name="Piganeau G."/>
            <person name="Jancek S."/>
            <person name="Heijde M."/>
            <person name="Jabbari K."/>
            <person name="Bowler C."/>
            <person name="Lohr M."/>
            <person name="Robbens S."/>
            <person name="Werner G."/>
            <person name="Dubchak I."/>
            <person name="Pazour G.J."/>
            <person name="Ren Q."/>
            <person name="Paulsen I."/>
            <person name="Delwiche C."/>
            <person name="Schmutz J."/>
            <person name="Rokhsar D."/>
            <person name="Van de Peer Y."/>
            <person name="Moreau H."/>
            <person name="Grigoriev I.V."/>
        </authorList>
    </citation>
    <scope>NUCLEOTIDE SEQUENCE [LARGE SCALE GENOMIC DNA]</scope>
    <source>
        <strain evidence="17 18">CCE9901</strain>
    </source>
</reference>
<dbReference type="PANTHER" id="PTHR10261">
    <property type="entry name" value="COATOMER SUBUNIT GAMMA"/>
    <property type="match status" value="1"/>
</dbReference>
<comment type="function">
    <text evidence="12 13">The coatomer is a cytosolic protein complex that binds to dilysine motifs and reversibly associates with Golgi non-clathrin-coated vesicles, which further mediate biosynthetic protein transport from the ER, via the Golgi up to the trans Golgi network. Coatomer complex is required for budding from Golgi membranes, and is essential for the retrograde Golgi-to-ER transport of dilysine-tagged proteins.</text>
</comment>
<dbReference type="GO" id="GO:0005198">
    <property type="term" value="F:structural molecule activity"/>
    <property type="evidence" value="ECO:0007669"/>
    <property type="project" value="InterPro"/>
</dbReference>
<dbReference type="InterPro" id="IPR016024">
    <property type="entry name" value="ARM-type_fold"/>
</dbReference>
<dbReference type="FunFam" id="2.60.40.1480:FF:000001">
    <property type="entry name" value="Coatomer subunit gamma"/>
    <property type="match status" value="1"/>
</dbReference>
<evidence type="ECO:0000313" key="18">
    <source>
        <dbReference type="Proteomes" id="UP000001568"/>
    </source>
</evidence>
<dbReference type="PIRSF" id="PIRSF037093">
    <property type="entry name" value="Coatomer_gamma_subunit"/>
    <property type="match status" value="1"/>
</dbReference>